<gene>
    <name evidence="4" type="ORF">GSCOC_T00027313001</name>
</gene>
<dbReference type="SMART" id="SM00668">
    <property type="entry name" value="CTLH"/>
    <property type="match status" value="1"/>
</dbReference>
<dbReference type="InterPro" id="IPR054080">
    <property type="entry name" value="TPR1-like_2nd"/>
</dbReference>
<dbReference type="Gramene" id="CDP08433">
    <property type="protein sequence ID" value="CDP08433"/>
    <property type="gene ID" value="GSCOC_T00027313001"/>
</dbReference>
<dbReference type="Pfam" id="PF21889">
    <property type="entry name" value="TPR1-like_2nd"/>
    <property type="match status" value="1"/>
</dbReference>
<dbReference type="OrthoDB" id="1602884at2759"/>
<evidence type="ECO:0000259" key="3">
    <source>
        <dbReference type="PROSITE" id="PS50897"/>
    </source>
</evidence>
<evidence type="ECO:0000313" key="5">
    <source>
        <dbReference type="Proteomes" id="UP000295252"/>
    </source>
</evidence>
<evidence type="ECO:0000256" key="1">
    <source>
        <dbReference type="ARBA" id="ARBA00022574"/>
    </source>
</evidence>
<dbReference type="PROSITE" id="PS50897">
    <property type="entry name" value="CTLH"/>
    <property type="match status" value="1"/>
</dbReference>
<organism evidence="4 5">
    <name type="scientific">Coffea canephora</name>
    <name type="common">Robusta coffee</name>
    <dbReference type="NCBI Taxonomy" id="49390"/>
    <lineage>
        <taxon>Eukaryota</taxon>
        <taxon>Viridiplantae</taxon>
        <taxon>Streptophyta</taxon>
        <taxon>Embryophyta</taxon>
        <taxon>Tracheophyta</taxon>
        <taxon>Spermatophyta</taxon>
        <taxon>Magnoliopsida</taxon>
        <taxon>eudicotyledons</taxon>
        <taxon>Gunneridae</taxon>
        <taxon>Pentapetalae</taxon>
        <taxon>asterids</taxon>
        <taxon>lamiids</taxon>
        <taxon>Gentianales</taxon>
        <taxon>Rubiaceae</taxon>
        <taxon>Ixoroideae</taxon>
        <taxon>Gardenieae complex</taxon>
        <taxon>Bertiereae - Coffeeae clade</taxon>
        <taxon>Coffeeae</taxon>
        <taxon>Coffea</taxon>
    </lineage>
</organism>
<protein>
    <recommendedName>
        <fullName evidence="3">CTLH domain-containing protein</fullName>
    </recommendedName>
</protein>
<dbReference type="PANTHER" id="PTHR44083:SF35">
    <property type="entry name" value="TOPLESS-RELATED PROTEIN 4-LIKE ISOFORM X1"/>
    <property type="match status" value="1"/>
</dbReference>
<dbReference type="PhylomeDB" id="A0A068ULE0"/>
<dbReference type="EMBL" id="HG739116">
    <property type="protein sequence ID" value="CDP08433.1"/>
    <property type="molecule type" value="Genomic_DNA"/>
</dbReference>
<dbReference type="STRING" id="49390.A0A068ULE0"/>
<dbReference type="InParanoid" id="A0A068ULE0"/>
<dbReference type="InterPro" id="IPR006595">
    <property type="entry name" value="CTLH_C"/>
</dbReference>
<dbReference type="PANTHER" id="PTHR44083">
    <property type="entry name" value="TOPLESS-RELATED PROTEIN 1-RELATED"/>
    <property type="match status" value="1"/>
</dbReference>
<keyword evidence="2" id="KW-0677">Repeat</keyword>
<dbReference type="GO" id="GO:0006355">
    <property type="term" value="P:regulation of DNA-templated transcription"/>
    <property type="evidence" value="ECO:0007669"/>
    <property type="project" value="InterPro"/>
</dbReference>
<feature type="domain" description="CTLH" evidence="3">
    <location>
        <begin position="16"/>
        <end position="73"/>
    </location>
</feature>
<keyword evidence="5" id="KW-1185">Reference proteome</keyword>
<keyword evidence="1" id="KW-0853">WD repeat</keyword>
<sequence>MWRDSDGWLERESRLFFDIKYFEECVSNGDWDEVEKYLSWFTKVDDNPESFSIFFEIRRQNYYEVHDKGDRKMMLDILKREHEVFNLSQADLNRGLVPLFQLHSFRCILQRLFEKLSGHGDEKSATILLMAKLKQLIEANPVIGDKLQFPTLQMSRPETLVKLSLCWQIQQCDTKGSNHKLPKNLLYEDPYCDQATDTIPCSSWSKFNYYFLVCASIG</sequence>
<dbReference type="Proteomes" id="UP000295252">
    <property type="component" value="Chromosome IX"/>
</dbReference>
<dbReference type="AlphaFoldDB" id="A0A068ULE0"/>
<accession>A0A068ULE0</accession>
<dbReference type="InterPro" id="IPR027728">
    <property type="entry name" value="Topless_fam"/>
</dbReference>
<evidence type="ECO:0000256" key="2">
    <source>
        <dbReference type="ARBA" id="ARBA00022737"/>
    </source>
</evidence>
<proteinExistence type="predicted"/>
<reference evidence="5" key="1">
    <citation type="journal article" date="2014" name="Science">
        <title>The coffee genome provides insight into the convergent evolution of caffeine biosynthesis.</title>
        <authorList>
            <person name="Denoeud F."/>
            <person name="Carretero-Paulet L."/>
            <person name="Dereeper A."/>
            <person name="Droc G."/>
            <person name="Guyot R."/>
            <person name="Pietrella M."/>
            <person name="Zheng C."/>
            <person name="Alberti A."/>
            <person name="Anthony F."/>
            <person name="Aprea G."/>
            <person name="Aury J.M."/>
            <person name="Bento P."/>
            <person name="Bernard M."/>
            <person name="Bocs S."/>
            <person name="Campa C."/>
            <person name="Cenci A."/>
            <person name="Combes M.C."/>
            <person name="Crouzillat D."/>
            <person name="Da Silva C."/>
            <person name="Daddiego L."/>
            <person name="De Bellis F."/>
            <person name="Dussert S."/>
            <person name="Garsmeur O."/>
            <person name="Gayraud T."/>
            <person name="Guignon V."/>
            <person name="Jahn K."/>
            <person name="Jamilloux V."/>
            <person name="Joet T."/>
            <person name="Labadie K."/>
            <person name="Lan T."/>
            <person name="Leclercq J."/>
            <person name="Lepelley M."/>
            <person name="Leroy T."/>
            <person name="Li L.T."/>
            <person name="Librado P."/>
            <person name="Lopez L."/>
            <person name="Munoz A."/>
            <person name="Noel B."/>
            <person name="Pallavicini A."/>
            <person name="Perrotta G."/>
            <person name="Poncet V."/>
            <person name="Pot D."/>
            <person name="Priyono X."/>
            <person name="Rigoreau M."/>
            <person name="Rouard M."/>
            <person name="Rozas J."/>
            <person name="Tranchant-Dubreuil C."/>
            <person name="VanBuren R."/>
            <person name="Zhang Q."/>
            <person name="Andrade A.C."/>
            <person name="Argout X."/>
            <person name="Bertrand B."/>
            <person name="de Kochko A."/>
            <person name="Graziosi G."/>
            <person name="Henry R.J."/>
            <person name="Jayarama X."/>
            <person name="Ming R."/>
            <person name="Nagai C."/>
            <person name="Rounsley S."/>
            <person name="Sankoff D."/>
            <person name="Giuliano G."/>
            <person name="Albert V.A."/>
            <person name="Wincker P."/>
            <person name="Lashermes P."/>
        </authorList>
    </citation>
    <scope>NUCLEOTIDE SEQUENCE [LARGE SCALE GENOMIC DNA]</scope>
    <source>
        <strain evidence="5">cv. DH200-94</strain>
    </source>
</reference>
<name>A0A068ULE0_COFCA</name>
<dbReference type="OMA" id="FPAFKIH"/>
<evidence type="ECO:0000313" key="4">
    <source>
        <dbReference type="EMBL" id="CDP08433.1"/>
    </source>
</evidence>